<reference evidence="2" key="1">
    <citation type="journal article" date="2019" name="Int. J. Syst. Evol. Microbiol.">
        <title>The Global Catalogue of Microorganisms (GCM) 10K type strain sequencing project: providing services to taxonomists for standard genome sequencing and annotation.</title>
        <authorList>
            <consortium name="The Broad Institute Genomics Platform"/>
            <consortium name="The Broad Institute Genome Sequencing Center for Infectious Disease"/>
            <person name="Wu L."/>
            <person name="Ma J."/>
        </authorList>
    </citation>
    <scope>NUCLEOTIDE SEQUENCE [LARGE SCALE GENOMIC DNA]</scope>
    <source>
        <strain evidence="2">JCM 4738</strain>
    </source>
</reference>
<organism evidence="1 2">
    <name type="scientific">Streptomyces cirratus</name>
    <dbReference type="NCBI Taxonomy" id="68187"/>
    <lineage>
        <taxon>Bacteria</taxon>
        <taxon>Bacillati</taxon>
        <taxon>Actinomycetota</taxon>
        <taxon>Actinomycetes</taxon>
        <taxon>Kitasatosporales</taxon>
        <taxon>Streptomycetaceae</taxon>
        <taxon>Streptomyces</taxon>
    </lineage>
</organism>
<proteinExistence type="predicted"/>
<keyword evidence="2" id="KW-1185">Reference proteome</keyword>
<dbReference type="EMBL" id="BMVP01000005">
    <property type="protein sequence ID" value="GHB59712.1"/>
    <property type="molecule type" value="Genomic_DNA"/>
</dbReference>
<dbReference type="RefSeq" id="WP_190184840.1">
    <property type="nucleotide sequence ID" value="NZ_BMVP01000005.1"/>
</dbReference>
<evidence type="ECO:0000313" key="2">
    <source>
        <dbReference type="Proteomes" id="UP000642673"/>
    </source>
</evidence>
<dbReference type="Proteomes" id="UP000642673">
    <property type="component" value="Unassembled WGS sequence"/>
</dbReference>
<sequence>MGATVGTHRYMKKHRDELFAGVAGSSPTTPVELFRALCAYVTQTGEREVRLMLEPFPPDTVSGLWLDMGDFEVIAVEKNTSSLHQMVIVGHELWHRKEGTCGQHAGGAGKKVAARMIGDRWGLAEAVAHVAARTDFNLDEERRAEKFGRMLAAKFRSPLEAMRLGKAPASGVAGRIWASLEG</sequence>
<comment type="caution">
    <text evidence="1">The sequence shown here is derived from an EMBL/GenBank/DDBJ whole genome shotgun (WGS) entry which is preliminary data.</text>
</comment>
<gene>
    <name evidence="1" type="ORF">GCM10010347_32130</name>
</gene>
<name>A0ABQ3ET58_9ACTN</name>
<evidence type="ECO:0008006" key="3">
    <source>
        <dbReference type="Google" id="ProtNLM"/>
    </source>
</evidence>
<evidence type="ECO:0000313" key="1">
    <source>
        <dbReference type="EMBL" id="GHB59712.1"/>
    </source>
</evidence>
<accession>A0ABQ3ET58</accession>
<protein>
    <recommendedName>
        <fullName evidence="3">Toxin-antitoxin system, toxin component</fullName>
    </recommendedName>
</protein>